<accession>A6IMX6</accession>
<evidence type="ECO:0000313" key="2">
    <source>
        <dbReference type="Proteomes" id="UP000234681"/>
    </source>
</evidence>
<evidence type="ECO:0000313" key="1">
    <source>
        <dbReference type="EMBL" id="EDM01463.1"/>
    </source>
</evidence>
<reference evidence="1 2" key="1">
    <citation type="submission" date="2005-09" db="EMBL/GenBank/DDBJ databases">
        <authorList>
            <person name="Mural R.J."/>
            <person name="Li P.W."/>
            <person name="Adams M.D."/>
            <person name="Amanatides P.G."/>
            <person name="Baden-Tillson H."/>
            <person name="Barnstead M."/>
            <person name="Chin S.H."/>
            <person name="Dew I."/>
            <person name="Evans C.A."/>
            <person name="Ferriera S."/>
            <person name="Flanigan M."/>
            <person name="Fosler C."/>
            <person name="Glodek A."/>
            <person name="Gu Z."/>
            <person name="Holt R.A."/>
            <person name="Jennings D."/>
            <person name="Kraft C.L."/>
            <person name="Lu F."/>
            <person name="Nguyen T."/>
            <person name="Nusskern D.R."/>
            <person name="Pfannkoch C.M."/>
            <person name="Sitter C."/>
            <person name="Sutton G.G."/>
            <person name="Venter J.C."/>
            <person name="Wang Z."/>
            <person name="Woodage T."/>
            <person name="Zheng X.H."/>
            <person name="Zhong F."/>
        </authorList>
    </citation>
    <scope>NUCLEOTIDE SEQUENCE [LARGE SCALE GENOMIC DNA]</scope>
    <source>
        <strain>BN</strain>
        <strain evidence="2">Sprague-Dawley</strain>
    </source>
</reference>
<name>A6IMX6_RAT</name>
<organism evidence="1 2">
    <name type="scientific">Rattus norvegicus</name>
    <name type="common">Rat</name>
    <dbReference type="NCBI Taxonomy" id="10116"/>
    <lineage>
        <taxon>Eukaryota</taxon>
        <taxon>Metazoa</taxon>
        <taxon>Chordata</taxon>
        <taxon>Craniata</taxon>
        <taxon>Vertebrata</taxon>
        <taxon>Euteleostomi</taxon>
        <taxon>Mammalia</taxon>
        <taxon>Eutheria</taxon>
        <taxon>Euarchontoglires</taxon>
        <taxon>Glires</taxon>
        <taxon>Rodentia</taxon>
        <taxon>Myomorpha</taxon>
        <taxon>Muroidea</taxon>
        <taxon>Muridae</taxon>
        <taxon>Murinae</taxon>
        <taxon>Rattus</taxon>
    </lineage>
</organism>
<proteinExistence type="predicted"/>
<gene>
    <name evidence="1" type="ORF">rCG_29847</name>
</gene>
<sequence length="42" mass="4460">MGRVLGAPPLAEELLSTAGWLDLLESSRTCVQTASPSELRGF</sequence>
<dbReference type="EMBL" id="CH473964">
    <property type="protein sequence ID" value="EDM01463.1"/>
    <property type="molecule type" value="Genomic_DNA"/>
</dbReference>
<dbReference type="AlphaFoldDB" id="A6IMX6"/>
<dbReference type="Proteomes" id="UP000234681">
    <property type="component" value="Chromosome 4"/>
</dbReference>
<protein>
    <submittedName>
        <fullName evidence="1">RCG29847</fullName>
    </submittedName>
</protein>